<dbReference type="InterPro" id="IPR046335">
    <property type="entry name" value="LacI/GalR-like_sensor"/>
</dbReference>
<accession>A0A2P8Q8B2</accession>
<dbReference type="SUPFAM" id="SSF53822">
    <property type="entry name" value="Periplasmic binding protein-like I"/>
    <property type="match status" value="1"/>
</dbReference>
<organism evidence="5 6">
    <name type="scientific">Streptomyces dioscori</name>
    <dbReference type="NCBI Taxonomy" id="2109333"/>
    <lineage>
        <taxon>Bacteria</taxon>
        <taxon>Bacillati</taxon>
        <taxon>Actinomycetota</taxon>
        <taxon>Actinomycetes</taxon>
        <taxon>Kitasatosporales</taxon>
        <taxon>Streptomycetaceae</taxon>
        <taxon>Streptomyces</taxon>
        <taxon>Streptomyces aurantiacus group</taxon>
    </lineage>
</organism>
<dbReference type="SMART" id="SM00354">
    <property type="entry name" value="HTH_LACI"/>
    <property type="match status" value="1"/>
</dbReference>
<dbReference type="Pfam" id="PF00356">
    <property type="entry name" value="LacI"/>
    <property type="match status" value="1"/>
</dbReference>
<dbReference type="Gene3D" id="3.40.50.2300">
    <property type="match status" value="2"/>
</dbReference>
<dbReference type="RefSeq" id="WP_107017115.1">
    <property type="nucleotide sequence ID" value="NZ_KZ679042.1"/>
</dbReference>
<evidence type="ECO:0000256" key="2">
    <source>
        <dbReference type="ARBA" id="ARBA00023125"/>
    </source>
</evidence>
<feature type="domain" description="HTH lacI-type" evidence="4">
    <location>
        <begin position="15"/>
        <end position="69"/>
    </location>
</feature>
<keyword evidence="2" id="KW-0238">DNA-binding</keyword>
<dbReference type="PROSITE" id="PS50932">
    <property type="entry name" value="HTH_LACI_2"/>
    <property type="match status" value="1"/>
</dbReference>
<dbReference type="InterPro" id="IPR028082">
    <property type="entry name" value="Peripla_BP_I"/>
</dbReference>
<dbReference type="GO" id="GO:0003700">
    <property type="term" value="F:DNA-binding transcription factor activity"/>
    <property type="evidence" value="ECO:0007669"/>
    <property type="project" value="TreeGrafter"/>
</dbReference>
<sequence>MVSTPGAERAEPRKVTINDVARSAGVSRQTVSRALNDKDEIDGDTKQRVLDAARALGYRPSRFARGLVRQDTMTIGLVIPDLLNPFFTEVAAAALEAARTRGWHVVVYDTADRAEEERGTLQVISSQVDAVIGYFSCPESELEAFTRGMPVVLIGREGRSTRFSSIRIDGQEGVHAAVAHLVAKGHSRIGMLDHHTRAEPSIRHTWFTAAATAHGIDPGAVVGADQTADGGGSALRELLSAHPGVTAVFTFNDIIAIGALREARRLGRSVPEDLAVIGFDGLQLGALVEPPLSSVALDTRRLGALAIEQVARLLSEPPPLAITDLVVHAELRLSGSA</sequence>
<evidence type="ECO:0000313" key="6">
    <source>
        <dbReference type="Proteomes" id="UP000240429"/>
    </source>
</evidence>
<dbReference type="AlphaFoldDB" id="A0A2P8Q8B2"/>
<dbReference type="PANTHER" id="PTHR30146:SF109">
    <property type="entry name" value="HTH-TYPE TRANSCRIPTIONAL REGULATOR GALS"/>
    <property type="match status" value="1"/>
</dbReference>
<dbReference type="InterPro" id="IPR010982">
    <property type="entry name" value="Lambda_DNA-bd_dom_sf"/>
</dbReference>
<dbReference type="InterPro" id="IPR000843">
    <property type="entry name" value="HTH_LacI"/>
</dbReference>
<gene>
    <name evidence="5" type="ORF">C6Y14_14785</name>
</gene>
<dbReference type="GO" id="GO:0000976">
    <property type="term" value="F:transcription cis-regulatory region binding"/>
    <property type="evidence" value="ECO:0007669"/>
    <property type="project" value="TreeGrafter"/>
</dbReference>
<dbReference type="Pfam" id="PF13377">
    <property type="entry name" value="Peripla_BP_3"/>
    <property type="match status" value="1"/>
</dbReference>
<dbReference type="PANTHER" id="PTHR30146">
    <property type="entry name" value="LACI-RELATED TRANSCRIPTIONAL REPRESSOR"/>
    <property type="match status" value="1"/>
</dbReference>
<reference evidence="5 6" key="1">
    <citation type="submission" date="2018-03" db="EMBL/GenBank/DDBJ databases">
        <title>Streptomyces dioscori sp. nov., a novel endophytic actinobacterium isolated from bulbil of Dioscorea bulbifera L.</title>
        <authorList>
            <person name="Zhikuan W."/>
        </authorList>
    </citation>
    <scope>NUCLEOTIDE SEQUENCE [LARGE SCALE GENOMIC DNA]</scope>
    <source>
        <strain evidence="5 6">A217</strain>
    </source>
</reference>
<comment type="caution">
    <text evidence="5">The sequence shown here is derived from an EMBL/GenBank/DDBJ whole genome shotgun (WGS) entry which is preliminary data.</text>
</comment>
<dbReference type="CDD" id="cd06267">
    <property type="entry name" value="PBP1_LacI_sugar_binding-like"/>
    <property type="match status" value="1"/>
</dbReference>
<keyword evidence="3" id="KW-0804">Transcription</keyword>
<proteinExistence type="predicted"/>
<protein>
    <submittedName>
        <fullName evidence="5">LacI family transcriptional regulator</fullName>
    </submittedName>
</protein>
<evidence type="ECO:0000259" key="4">
    <source>
        <dbReference type="PROSITE" id="PS50932"/>
    </source>
</evidence>
<evidence type="ECO:0000256" key="3">
    <source>
        <dbReference type="ARBA" id="ARBA00023163"/>
    </source>
</evidence>
<dbReference type="SUPFAM" id="SSF47413">
    <property type="entry name" value="lambda repressor-like DNA-binding domains"/>
    <property type="match status" value="1"/>
</dbReference>
<keyword evidence="6" id="KW-1185">Reference proteome</keyword>
<keyword evidence="1" id="KW-0805">Transcription regulation</keyword>
<evidence type="ECO:0000313" key="5">
    <source>
        <dbReference type="EMBL" id="PSM42478.1"/>
    </source>
</evidence>
<dbReference type="EMBL" id="PYBJ01000008">
    <property type="protein sequence ID" value="PSM42478.1"/>
    <property type="molecule type" value="Genomic_DNA"/>
</dbReference>
<dbReference type="PROSITE" id="PS00356">
    <property type="entry name" value="HTH_LACI_1"/>
    <property type="match status" value="1"/>
</dbReference>
<dbReference type="Gene3D" id="1.10.260.40">
    <property type="entry name" value="lambda repressor-like DNA-binding domains"/>
    <property type="match status" value="1"/>
</dbReference>
<evidence type="ECO:0000256" key="1">
    <source>
        <dbReference type="ARBA" id="ARBA00023015"/>
    </source>
</evidence>
<dbReference type="CDD" id="cd01392">
    <property type="entry name" value="HTH_LacI"/>
    <property type="match status" value="1"/>
</dbReference>
<dbReference type="Proteomes" id="UP000240429">
    <property type="component" value="Unassembled WGS sequence"/>
</dbReference>
<dbReference type="OrthoDB" id="3258243at2"/>
<name>A0A2P8Q8B2_9ACTN</name>
<dbReference type="PRINTS" id="PR00036">
    <property type="entry name" value="HTHLACI"/>
</dbReference>